<gene>
    <name evidence="2" type="ORF">ACFOEB_11030</name>
</gene>
<proteinExistence type="predicted"/>
<sequence>MAYLYRRDTDLRFPVVAHHMIGSLAGKVDTFIDNPYISRRHLSIEWNGHQWQIKDLSRNGTWVNGKRLTSGDYCPLAVGDVIQLAGEEGVVLTVESVAPPCDLLVPVQPFTKDDLSAAIELNSVNLIPNEQHPEWYVEQDSKTGQWQAQRIISPQAPQALSHGDIIECRAGSWQLFCARDYAPTIEKRSQDVCISESYLRFDVSLDEETTDLDVITGDANHNLGIRAHNYLLLLLARHRVEDMARGLSSCNQGWVPNELLVRELGLEPGHLNIQIYRARQQLSKMMPQVNNEKFVERRGTTLRLGCSQFSIVKGGNVEYQHLDGKTRPITLPR</sequence>
<dbReference type="InterPro" id="IPR000253">
    <property type="entry name" value="FHA_dom"/>
</dbReference>
<feature type="domain" description="FHA" evidence="1">
    <location>
        <begin position="19"/>
        <end position="68"/>
    </location>
</feature>
<dbReference type="InterPro" id="IPR008984">
    <property type="entry name" value="SMAD_FHA_dom_sf"/>
</dbReference>
<dbReference type="SUPFAM" id="SSF49879">
    <property type="entry name" value="SMAD/FHA domain"/>
    <property type="match status" value="1"/>
</dbReference>
<dbReference type="InterPro" id="IPR050923">
    <property type="entry name" value="Cell_Proc_Reg/RNA_Proc"/>
</dbReference>
<dbReference type="PROSITE" id="PS50006">
    <property type="entry name" value="FHA_DOMAIN"/>
    <property type="match status" value="1"/>
</dbReference>
<dbReference type="Gene3D" id="2.60.200.20">
    <property type="match status" value="1"/>
</dbReference>
<protein>
    <submittedName>
        <fullName evidence="2">FHA domain-containing protein</fullName>
    </submittedName>
</protein>
<organism evidence="2 3">
    <name type="scientific">Gilvimarinus japonicus</name>
    <dbReference type="NCBI Taxonomy" id="1796469"/>
    <lineage>
        <taxon>Bacteria</taxon>
        <taxon>Pseudomonadati</taxon>
        <taxon>Pseudomonadota</taxon>
        <taxon>Gammaproteobacteria</taxon>
        <taxon>Cellvibrionales</taxon>
        <taxon>Cellvibrionaceae</taxon>
        <taxon>Gilvimarinus</taxon>
    </lineage>
</organism>
<evidence type="ECO:0000259" key="1">
    <source>
        <dbReference type="PROSITE" id="PS50006"/>
    </source>
</evidence>
<evidence type="ECO:0000313" key="3">
    <source>
        <dbReference type="Proteomes" id="UP001595548"/>
    </source>
</evidence>
<name>A0ABV7HPG2_9GAMM</name>
<keyword evidence="3" id="KW-1185">Reference proteome</keyword>
<dbReference type="CDD" id="cd00060">
    <property type="entry name" value="FHA"/>
    <property type="match status" value="1"/>
</dbReference>
<comment type="caution">
    <text evidence="2">The sequence shown here is derived from an EMBL/GenBank/DDBJ whole genome shotgun (WGS) entry which is preliminary data.</text>
</comment>
<dbReference type="RefSeq" id="WP_382416608.1">
    <property type="nucleotide sequence ID" value="NZ_AP031500.1"/>
</dbReference>
<evidence type="ECO:0000313" key="2">
    <source>
        <dbReference type="EMBL" id="MFC3155734.1"/>
    </source>
</evidence>
<reference evidence="3" key="1">
    <citation type="journal article" date="2019" name="Int. J. Syst. Evol. Microbiol.">
        <title>The Global Catalogue of Microorganisms (GCM) 10K type strain sequencing project: providing services to taxonomists for standard genome sequencing and annotation.</title>
        <authorList>
            <consortium name="The Broad Institute Genomics Platform"/>
            <consortium name="The Broad Institute Genome Sequencing Center for Infectious Disease"/>
            <person name="Wu L."/>
            <person name="Ma J."/>
        </authorList>
    </citation>
    <scope>NUCLEOTIDE SEQUENCE [LARGE SCALE GENOMIC DNA]</scope>
    <source>
        <strain evidence="3">KCTC 52141</strain>
    </source>
</reference>
<dbReference type="Pfam" id="PF00498">
    <property type="entry name" value="FHA"/>
    <property type="match status" value="1"/>
</dbReference>
<dbReference type="PANTHER" id="PTHR23308">
    <property type="entry name" value="NUCLEAR INHIBITOR OF PROTEIN PHOSPHATASE-1"/>
    <property type="match status" value="1"/>
</dbReference>
<accession>A0ABV7HPG2</accession>
<dbReference type="Proteomes" id="UP001595548">
    <property type="component" value="Unassembled WGS sequence"/>
</dbReference>
<dbReference type="SMART" id="SM00240">
    <property type="entry name" value="FHA"/>
    <property type="match status" value="1"/>
</dbReference>
<dbReference type="EMBL" id="JBHRTL010000006">
    <property type="protein sequence ID" value="MFC3155734.1"/>
    <property type="molecule type" value="Genomic_DNA"/>
</dbReference>